<keyword evidence="2 3" id="KW-0808">Transferase</keyword>
<dbReference type="CDD" id="cd06533">
    <property type="entry name" value="Glyco_transf_WecG_TagA"/>
    <property type="match status" value="1"/>
</dbReference>
<proteinExistence type="predicted"/>
<dbReference type="NCBIfam" id="TIGR00696">
    <property type="entry name" value="wecG_tagA_cpsF"/>
    <property type="match status" value="1"/>
</dbReference>
<evidence type="ECO:0000256" key="2">
    <source>
        <dbReference type="ARBA" id="ARBA00022679"/>
    </source>
</evidence>
<gene>
    <name evidence="3" type="ORF">G7077_09645</name>
</gene>
<dbReference type="AlphaFoldDB" id="A0A6G7YTH9"/>
<evidence type="ECO:0000256" key="1">
    <source>
        <dbReference type="ARBA" id="ARBA00022676"/>
    </source>
</evidence>
<name>A0A6G7YTH9_9SPHN</name>
<dbReference type="KEGG" id="spii:G7077_09645"/>
<dbReference type="PANTHER" id="PTHR34136">
    <property type="match status" value="1"/>
</dbReference>
<dbReference type="InterPro" id="IPR004629">
    <property type="entry name" value="WecG_TagA_CpsF"/>
</dbReference>
<dbReference type="EMBL" id="CP049869">
    <property type="protein sequence ID" value="QIK80047.1"/>
    <property type="molecule type" value="Genomic_DNA"/>
</dbReference>
<dbReference type="Pfam" id="PF03808">
    <property type="entry name" value="Glyco_tran_WecG"/>
    <property type="match status" value="1"/>
</dbReference>
<sequence length="253" mass="28141">MHTKRTQFIGVGFDCLTMEDVLSLLSAVSARTPYVYLVTPNVDHVVRLNDGDTGETLKPLYEQADLSLCDSRVLRMLARLQGTDLPVVAGSDLTSRLLHEVVRPKDSIAIVGGSLKLLDQLRLLFPHVLFTQHIPPMGLRNDFAAQEAAADFVLRQNARFIFIAVGSPQQEMIAASVYRRGGAGGVALCVGAALDFVAGLQRRAPRPVQLLGLEWAYRLCRDPRRMWRRYLVEGPRIFILAARYRNSKPTDEG</sequence>
<protein>
    <submittedName>
        <fullName evidence="3">WecB/TagA/CpsF family glycosyltransferase</fullName>
    </submittedName>
</protein>
<keyword evidence="1" id="KW-0328">Glycosyltransferase</keyword>
<evidence type="ECO:0000313" key="3">
    <source>
        <dbReference type="EMBL" id="QIK80047.1"/>
    </source>
</evidence>
<evidence type="ECO:0000313" key="4">
    <source>
        <dbReference type="Proteomes" id="UP000503222"/>
    </source>
</evidence>
<accession>A0A6G7YTH9</accession>
<organism evidence="3 4">
    <name type="scientific">Sphingomonas piscis</name>
    <dbReference type="NCBI Taxonomy" id="2714943"/>
    <lineage>
        <taxon>Bacteria</taxon>
        <taxon>Pseudomonadati</taxon>
        <taxon>Pseudomonadota</taxon>
        <taxon>Alphaproteobacteria</taxon>
        <taxon>Sphingomonadales</taxon>
        <taxon>Sphingomonadaceae</taxon>
        <taxon>Sphingomonas</taxon>
    </lineage>
</organism>
<dbReference type="PANTHER" id="PTHR34136:SF1">
    <property type="entry name" value="UDP-N-ACETYL-D-MANNOSAMINURONIC ACID TRANSFERASE"/>
    <property type="match status" value="1"/>
</dbReference>
<reference evidence="3 4" key="1">
    <citation type="submission" date="2020-03" db="EMBL/GenBank/DDBJ databases">
        <title>Sphingomonas sp. nov., isolated from fish.</title>
        <authorList>
            <person name="Hyun D.-W."/>
            <person name="Bae J.-W."/>
        </authorList>
    </citation>
    <scope>NUCLEOTIDE SEQUENCE [LARGE SCALE GENOMIC DNA]</scope>
    <source>
        <strain evidence="3 4">HDW15B</strain>
    </source>
</reference>
<dbReference type="Proteomes" id="UP000503222">
    <property type="component" value="Chromosome"/>
</dbReference>
<keyword evidence="4" id="KW-1185">Reference proteome</keyword>
<dbReference type="GO" id="GO:0016758">
    <property type="term" value="F:hexosyltransferase activity"/>
    <property type="evidence" value="ECO:0007669"/>
    <property type="project" value="TreeGrafter"/>
</dbReference>